<dbReference type="Gene3D" id="3.20.20.190">
    <property type="entry name" value="Phosphatidylinositol (PI) phosphodiesterase"/>
    <property type="match status" value="1"/>
</dbReference>
<comment type="similarity">
    <text evidence="2">Belongs to the glycerophosphoryl diester phosphodiesterase family.</text>
</comment>
<feature type="compositionally biased region" description="Basic and acidic residues" evidence="8">
    <location>
        <begin position="359"/>
        <end position="388"/>
    </location>
</feature>
<sequence>MLGGTEAQVALLVGVTAYMSLSLLRRFPLLLHRRKEVVRGKSCRHISHRGGAYEQPENSVRAFSYALEKCKTNMLELDVWSTKDGQVVVSHDRFLPELSEAEGKYTGEKKDITQTPLQELPMIAGSDQLVPPVQYLEVDKTFTWPDDFPPCPMPLLKELFEKFLNVPMAIDIKQRGCEETVQRVLRMVDEYNRKPITILNSFHDENISLVLKHDKQALTGAAPREVLSVYLLYALGLLPLFPIRSSVLTIPHPSCSWAGHEAEKACVSVCKKFPSSLHPLVTGVVTSVVLWASRQLVNPGLFNHLKARGLLIFFWVCNTRASIEAAFRDGADGVMSDRPSLLREVLDDIEELGAVGGPKLERGEKRNEDCSGGVDKKADLTRQKEKGWGKGMHNSNIEPKRKKSN</sequence>
<dbReference type="GO" id="GO:0016020">
    <property type="term" value="C:membrane"/>
    <property type="evidence" value="ECO:0007669"/>
    <property type="project" value="UniProtKB-SubCell"/>
</dbReference>
<evidence type="ECO:0000313" key="10">
    <source>
        <dbReference type="EMBL" id="CEM55977.1"/>
    </source>
</evidence>
<dbReference type="PROSITE" id="PS51704">
    <property type="entry name" value="GP_PDE"/>
    <property type="match status" value="1"/>
</dbReference>
<evidence type="ECO:0000259" key="9">
    <source>
        <dbReference type="PROSITE" id="PS51704"/>
    </source>
</evidence>
<accession>A0A0G4IFQ2</accession>
<evidence type="ECO:0000256" key="3">
    <source>
        <dbReference type="ARBA" id="ARBA00022692"/>
    </source>
</evidence>
<evidence type="ECO:0000256" key="7">
    <source>
        <dbReference type="ARBA" id="ARBA00023136"/>
    </source>
</evidence>
<proteinExistence type="inferred from homology"/>
<keyword evidence="4" id="KW-0378">Hydrolase</keyword>
<dbReference type="EMBL" id="CDMZ01005929">
    <property type="protein sequence ID" value="CEM55977.1"/>
    <property type="molecule type" value="Genomic_DNA"/>
</dbReference>
<dbReference type="PANTHER" id="PTHR42758">
    <property type="entry name" value="PHOSPHATIDYLGLYCEROL PHOSPHOLIPASE C"/>
    <property type="match status" value="1"/>
</dbReference>
<keyword evidence="5" id="KW-1133">Transmembrane helix</keyword>
<keyword evidence="3" id="KW-0812">Transmembrane</keyword>
<keyword evidence="6" id="KW-0443">Lipid metabolism</keyword>
<dbReference type="Pfam" id="PF03009">
    <property type="entry name" value="GDPD"/>
    <property type="match status" value="1"/>
</dbReference>
<evidence type="ECO:0000256" key="5">
    <source>
        <dbReference type="ARBA" id="ARBA00022989"/>
    </source>
</evidence>
<name>A0A0G4IFQ2_9ALVE</name>
<dbReference type="InterPro" id="IPR052271">
    <property type="entry name" value="GDPD-Related"/>
</dbReference>
<evidence type="ECO:0000256" key="6">
    <source>
        <dbReference type="ARBA" id="ARBA00023098"/>
    </source>
</evidence>
<evidence type="ECO:0000256" key="4">
    <source>
        <dbReference type="ARBA" id="ARBA00022801"/>
    </source>
</evidence>
<protein>
    <recommendedName>
        <fullName evidence="9">GP-PDE domain-containing protein</fullName>
    </recommendedName>
</protein>
<comment type="subcellular location">
    <subcellularLocation>
        <location evidence="1">Membrane</location>
    </subcellularLocation>
</comment>
<gene>
    <name evidence="10" type="ORF">Cvel_13995</name>
</gene>
<dbReference type="PANTHER" id="PTHR42758:SF2">
    <property type="entry name" value="PHOSPHATIDYLGLYCEROL PHOSPHOLIPASE C"/>
    <property type="match status" value="1"/>
</dbReference>
<dbReference type="GO" id="GO:0005737">
    <property type="term" value="C:cytoplasm"/>
    <property type="evidence" value="ECO:0007669"/>
    <property type="project" value="UniProtKB-ARBA"/>
</dbReference>
<dbReference type="GO" id="GO:0046475">
    <property type="term" value="P:glycerophospholipid catabolic process"/>
    <property type="evidence" value="ECO:0007669"/>
    <property type="project" value="TreeGrafter"/>
</dbReference>
<reference evidence="10" key="1">
    <citation type="submission" date="2014-11" db="EMBL/GenBank/DDBJ databases">
        <authorList>
            <person name="Otto D Thomas"/>
            <person name="Naeem Raeece"/>
        </authorList>
    </citation>
    <scope>NUCLEOTIDE SEQUENCE</scope>
</reference>
<evidence type="ECO:0000256" key="1">
    <source>
        <dbReference type="ARBA" id="ARBA00004370"/>
    </source>
</evidence>
<evidence type="ECO:0000256" key="8">
    <source>
        <dbReference type="SAM" id="MobiDB-lite"/>
    </source>
</evidence>
<dbReference type="VEuPathDB" id="CryptoDB:Cvel_13995"/>
<dbReference type="InterPro" id="IPR017946">
    <property type="entry name" value="PLC-like_Pdiesterase_TIM-brl"/>
</dbReference>
<organism evidence="10">
    <name type="scientific">Chromera velia CCMP2878</name>
    <dbReference type="NCBI Taxonomy" id="1169474"/>
    <lineage>
        <taxon>Eukaryota</taxon>
        <taxon>Sar</taxon>
        <taxon>Alveolata</taxon>
        <taxon>Colpodellida</taxon>
        <taxon>Chromeraceae</taxon>
        <taxon>Chromera</taxon>
    </lineage>
</organism>
<dbReference type="GO" id="GO:0008081">
    <property type="term" value="F:phosphoric diester hydrolase activity"/>
    <property type="evidence" value="ECO:0007669"/>
    <property type="project" value="InterPro"/>
</dbReference>
<dbReference type="PhylomeDB" id="A0A0G4IFQ2"/>
<feature type="region of interest" description="Disordered" evidence="8">
    <location>
        <begin position="356"/>
        <end position="405"/>
    </location>
</feature>
<feature type="domain" description="GP-PDE" evidence="9">
    <location>
        <begin position="43"/>
        <end position="346"/>
    </location>
</feature>
<evidence type="ECO:0000256" key="2">
    <source>
        <dbReference type="ARBA" id="ARBA00007277"/>
    </source>
</evidence>
<dbReference type="SUPFAM" id="SSF51695">
    <property type="entry name" value="PLC-like phosphodiesterases"/>
    <property type="match status" value="1"/>
</dbReference>
<dbReference type="InterPro" id="IPR030395">
    <property type="entry name" value="GP_PDE_dom"/>
</dbReference>
<dbReference type="AlphaFoldDB" id="A0A0G4IFQ2"/>
<keyword evidence="7" id="KW-0472">Membrane</keyword>